<organism evidence="1 2">
    <name type="scientific">Gonium pectorale</name>
    <name type="common">Green alga</name>
    <dbReference type="NCBI Taxonomy" id="33097"/>
    <lineage>
        <taxon>Eukaryota</taxon>
        <taxon>Viridiplantae</taxon>
        <taxon>Chlorophyta</taxon>
        <taxon>core chlorophytes</taxon>
        <taxon>Chlorophyceae</taxon>
        <taxon>CS clade</taxon>
        <taxon>Chlamydomonadales</taxon>
        <taxon>Volvocaceae</taxon>
        <taxon>Gonium</taxon>
    </lineage>
</organism>
<dbReference type="GO" id="GO:0071944">
    <property type="term" value="C:cell periphery"/>
    <property type="evidence" value="ECO:0007669"/>
    <property type="project" value="TreeGrafter"/>
</dbReference>
<evidence type="ECO:0000313" key="2">
    <source>
        <dbReference type="Proteomes" id="UP000075714"/>
    </source>
</evidence>
<dbReference type="AlphaFoldDB" id="A0A150GPK9"/>
<reference evidence="2" key="1">
    <citation type="journal article" date="2016" name="Nat. Commun.">
        <title>The Gonium pectorale genome demonstrates co-option of cell cycle regulation during the evolution of multicellularity.</title>
        <authorList>
            <person name="Hanschen E.R."/>
            <person name="Marriage T.N."/>
            <person name="Ferris P.J."/>
            <person name="Hamaji T."/>
            <person name="Toyoda A."/>
            <person name="Fujiyama A."/>
            <person name="Neme R."/>
            <person name="Noguchi H."/>
            <person name="Minakuchi Y."/>
            <person name="Suzuki M."/>
            <person name="Kawai-Toyooka H."/>
            <person name="Smith D.R."/>
            <person name="Sparks H."/>
            <person name="Anderson J."/>
            <person name="Bakaric R."/>
            <person name="Luria V."/>
            <person name="Karger A."/>
            <person name="Kirschner M.W."/>
            <person name="Durand P.M."/>
            <person name="Michod R.E."/>
            <person name="Nozaki H."/>
            <person name="Olson B.J."/>
        </authorList>
    </citation>
    <scope>NUCLEOTIDE SEQUENCE [LARGE SCALE GENOMIC DNA]</scope>
    <source>
        <strain evidence="2">NIES-2863</strain>
    </source>
</reference>
<sequence length="445" mass="46806">MGDVAEEPHSPSASRVWIPTVLERVAAFLPANEVACTLRLVDKATAEQFRRPEFGTVRLSQPVPPHAFTWRWGRPGAACGLTVAKRWQLLSLTAASGSVFNLQTAISAAGCKTDRIAYAAGRAGHLGMCLLLADLGYNLGEAVEGAAAAGRLALCVDLLQRRALHTDFDQCAKLAAANGHVEVLDYMVQRAALERGGMRAWQLLLSVAQGCDLATLQRCVREWVDSPAAAEASVVPPPEGVAAVAGPAVAVVAPHADVAAAVVAVEVPPAEAAGVAADAAAEEARTQMGRYVVAAAAGSPTPDWQAKVEWLEGRRFPRTEDAITEAAEQPNALERCMWLRQRGYPVAADGGPFMRPAEQSDFATLECLARLGCPWGPPGQLFERCVGCASCPLPSLAWLVEVGCPVDWATALKAAEERAAGEGASEAAGAVLAWVRWQAGRGLGL</sequence>
<dbReference type="GO" id="GO:0016020">
    <property type="term" value="C:membrane"/>
    <property type="evidence" value="ECO:0007669"/>
    <property type="project" value="TreeGrafter"/>
</dbReference>
<dbReference type="PANTHER" id="PTHR12393:SF6">
    <property type="entry name" value="SPHINGOMYELIN PHOSPHODIESTERASE 2"/>
    <property type="match status" value="1"/>
</dbReference>
<protein>
    <recommendedName>
        <fullName evidence="3">Ankyrin repeat domain-containing protein</fullName>
    </recommendedName>
</protein>
<comment type="caution">
    <text evidence="1">The sequence shown here is derived from an EMBL/GenBank/DDBJ whole genome shotgun (WGS) entry which is preliminary data.</text>
</comment>
<accession>A0A150GPK9</accession>
<keyword evidence="2" id="KW-1185">Reference proteome</keyword>
<dbReference type="GO" id="GO:0030149">
    <property type="term" value="P:sphingolipid catabolic process"/>
    <property type="evidence" value="ECO:0007669"/>
    <property type="project" value="TreeGrafter"/>
</dbReference>
<dbReference type="PANTHER" id="PTHR12393">
    <property type="entry name" value="SPHINGOMYELIN PHOSPHODIESTERASE RELATED"/>
    <property type="match status" value="1"/>
</dbReference>
<dbReference type="GO" id="GO:0004620">
    <property type="term" value="F:phospholipase activity"/>
    <property type="evidence" value="ECO:0007669"/>
    <property type="project" value="TreeGrafter"/>
</dbReference>
<dbReference type="EMBL" id="LSYV01000012">
    <property type="protein sequence ID" value="KXZ51668.1"/>
    <property type="molecule type" value="Genomic_DNA"/>
</dbReference>
<dbReference type="GO" id="GO:0005783">
    <property type="term" value="C:endoplasmic reticulum"/>
    <property type="evidence" value="ECO:0007669"/>
    <property type="project" value="TreeGrafter"/>
</dbReference>
<dbReference type="GO" id="GO:0046513">
    <property type="term" value="P:ceramide biosynthetic process"/>
    <property type="evidence" value="ECO:0007669"/>
    <property type="project" value="TreeGrafter"/>
</dbReference>
<name>A0A150GPK9_GONPE</name>
<dbReference type="Proteomes" id="UP000075714">
    <property type="component" value="Unassembled WGS sequence"/>
</dbReference>
<gene>
    <name evidence="1" type="ORF">GPECTOR_11g120</name>
</gene>
<evidence type="ECO:0000313" key="1">
    <source>
        <dbReference type="EMBL" id="KXZ51668.1"/>
    </source>
</evidence>
<evidence type="ECO:0008006" key="3">
    <source>
        <dbReference type="Google" id="ProtNLM"/>
    </source>
</evidence>
<proteinExistence type="predicted"/>